<dbReference type="AlphaFoldDB" id="A0A9P9H0G0"/>
<keyword evidence="2" id="KW-1185">Reference proteome</keyword>
<dbReference type="Proteomes" id="UP000736672">
    <property type="component" value="Unassembled WGS sequence"/>
</dbReference>
<reference evidence="1" key="1">
    <citation type="journal article" date="2021" name="Nat. Commun.">
        <title>Genetic determinants of endophytism in the Arabidopsis root mycobiome.</title>
        <authorList>
            <person name="Mesny F."/>
            <person name="Miyauchi S."/>
            <person name="Thiergart T."/>
            <person name="Pickel B."/>
            <person name="Atanasova L."/>
            <person name="Karlsson M."/>
            <person name="Huettel B."/>
            <person name="Barry K.W."/>
            <person name="Haridas S."/>
            <person name="Chen C."/>
            <person name="Bauer D."/>
            <person name="Andreopoulos W."/>
            <person name="Pangilinan J."/>
            <person name="LaButti K."/>
            <person name="Riley R."/>
            <person name="Lipzen A."/>
            <person name="Clum A."/>
            <person name="Drula E."/>
            <person name="Henrissat B."/>
            <person name="Kohler A."/>
            <person name="Grigoriev I.V."/>
            <person name="Martin F.M."/>
            <person name="Hacquard S."/>
        </authorList>
    </citation>
    <scope>NUCLEOTIDE SEQUENCE</scope>
    <source>
        <strain evidence="1">FSSC 5 MPI-SDFR-AT-0091</strain>
    </source>
</reference>
<organism evidence="1 2">
    <name type="scientific">Fusarium solani</name>
    <name type="common">Filamentous fungus</name>
    <dbReference type="NCBI Taxonomy" id="169388"/>
    <lineage>
        <taxon>Eukaryota</taxon>
        <taxon>Fungi</taxon>
        <taxon>Dikarya</taxon>
        <taxon>Ascomycota</taxon>
        <taxon>Pezizomycotina</taxon>
        <taxon>Sordariomycetes</taxon>
        <taxon>Hypocreomycetidae</taxon>
        <taxon>Hypocreales</taxon>
        <taxon>Nectriaceae</taxon>
        <taxon>Fusarium</taxon>
        <taxon>Fusarium solani species complex</taxon>
    </lineage>
</organism>
<accession>A0A9P9H0G0</accession>
<protein>
    <submittedName>
        <fullName evidence="1">Uncharacterized protein</fullName>
    </submittedName>
</protein>
<proteinExistence type="predicted"/>
<name>A0A9P9H0G0_FUSSL</name>
<evidence type="ECO:0000313" key="2">
    <source>
        <dbReference type="Proteomes" id="UP000736672"/>
    </source>
</evidence>
<sequence length="118" mass="12520">MLASATVVRMSVSSGDGFLQALVLLSKGTLCDEGIIGTQFAMGSEFAGPGLSRTPALPGVPARENLIRDPTSLVSIPPSDIEVRSHSACSCRRCAAQGHSYCPLKQEFVSRTYFISEN</sequence>
<evidence type="ECO:0000313" key="1">
    <source>
        <dbReference type="EMBL" id="KAH7247974.1"/>
    </source>
</evidence>
<comment type="caution">
    <text evidence="1">The sequence shown here is derived from an EMBL/GenBank/DDBJ whole genome shotgun (WGS) entry which is preliminary data.</text>
</comment>
<dbReference type="EMBL" id="JAGTJS010000015">
    <property type="protein sequence ID" value="KAH7247974.1"/>
    <property type="molecule type" value="Genomic_DNA"/>
</dbReference>
<gene>
    <name evidence="1" type="ORF">B0J15DRAFT_499068</name>
</gene>